<dbReference type="SUPFAM" id="SSF55874">
    <property type="entry name" value="ATPase domain of HSP90 chaperone/DNA topoisomerase II/histidine kinase"/>
    <property type="match status" value="1"/>
</dbReference>
<dbReference type="InterPro" id="IPR050640">
    <property type="entry name" value="Bact_2-comp_sensor_kinase"/>
</dbReference>
<keyword evidence="1" id="KW-0812">Transmembrane</keyword>
<dbReference type="PANTHER" id="PTHR34220">
    <property type="entry name" value="SENSOR HISTIDINE KINASE YPDA"/>
    <property type="match status" value="1"/>
</dbReference>
<keyword evidence="1" id="KW-0472">Membrane</keyword>
<dbReference type="PANTHER" id="PTHR34220:SF7">
    <property type="entry name" value="SENSOR HISTIDINE KINASE YPDA"/>
    <property type="match status" value="1"/>
</dbReference>
<comment type="caution">
    <text evidence="3">The sequence shown here is derived from an EMBL/GenBank/DDBJ whole genome shotgun (WGS) entry which is preliminary data.</text>
</comment>
<dbReference type="EMBL" id="JACRIW010000017">
    <property type="protein sequence ID" value="MBI5168238.1"/>
    <property type="molecule type" value="Genomic_DNA"/>
</dbReference>
<evidence type="ECO:0000259" key="2">
    <source>
        <dbReference type="Pfam" id="PF06580"/>
    </source>
</evidence>
<evidence type="ECO:0000256" key="1">
    <source>
        <dbReference type="SAM" id="Phobius"/>
    </source>
</evidence>
<keyword evidence="3" id="KW-0808">Transferase</keyword>
<gene>
    <name evidence="3" type="ORF">HZA61_01995</name>
</gene>
<keyword evidence="1" id="KW-1133">Transmembrane helix</keyword>
<feature type="transmembrane region" description="Helical" evidence="1">
    <location>
        <begin position="12"/>
        <end position="33"/>
    </location>
</feature>
<dbReference type="InterPro" id="IPR010559">
    <property type="entry name" value="Sig_transdc_His_kin_internal"/>
</dbReference>
<dbReference type="Proteomes" id="UP000696931">
    <property type="component" value="Unassembled WGS sequence"/>
</dbReference>
<feature type="transmembrane region" description="Helical" evidence="1">
    <location>
        <begin position="39"/>
        <end position="61"/>
    </location>
</feature>
<dbReference type="AlphaFoldDB" id="A0A933W1X0"/>
<evidence type="ECO:0000313" key="4">
    <source>
        <dbReference type="Proteomes" id="UP000696931"/>
    </source>
</evidence>
<dbReference type="GO" id="GO:0000155">
    <property type="term" value="F:phosphorelay sensor kinase activity"/>
    <property type="evidence" value="ECO:0007669"/>
    <property type="project" value="InterPro"/>
</dbReference>
<reference evidence="3" key="1">
    <citation type="submission" date="2020-07" db="EMBL/GenBank/DDBJ databases">
        <title>Huge and variable diversity of episymbiotic CPR bacteria and DPANN archaea in groundwater ecosystems.</title>
        <authorList>
            <person name="He C.Y."/>
            <person name="Keren R."/>
            <person name="Whittaker M."/>
            <person name="Farag I.F."/>
            <person name="Doudna J."/>
            <person name="Cate J.H.D."/>
            <person name="Banfield J.F."/>
        </authorList>
    </citation>
    <scope>NUCLEOTIDE SEQUENCE</scope>
    <source>
        <strain evidence="3">NC_groundwater_1813_Pr3_B-0.1um_71_17</strain>
    </source>
</reference>
<keyword evidence="3" id="KW-0418">Kinase</keyword>
<protein>
    <submittedName>
        <fullName evidence="3">Histidine kinase</fullName>
    </submittedName>
</protein>
<dbReference type="Gene3D" id="3.30.565.10">
    <property type="entry name" value="Histidine kinase-like ATPase, C-terminal domain"/>
    <property type="match status" value="1"/>
</dbReference>
<evidence type="ECO:0000313" key="3">
    <source>
        <dbReference type="EMBL" id="MBI5168238.1"/>
    </source>
</evidence>
<name>A0A933W1X0_UNCEI</name>
<proteinExistence type="predicted"/>
<dbReference type="Pfam" id="PF06580">
    <property type="entry name" value="His_kinase"/>
    <property type="match status" value="1"/>
</dbReference>
<organism evidence="3 4">
    <name type="scientific">Eiseniibacteriota bacterium</name>
    <dbReference type="NCBI Taxonomy" id="2212470"/>
    <lineage>
        <taxon>Bacteria</taxon>
        <taxon>Candidatus Eiseniibacteriota</taxon>
    </lineage>
</organism>
<sequence>MHPLLTRRVWLGPYVLAWLLAGLLLAEFLRLLGPLPPTHAHAFAVPAMLVCGFVVLSAWWACRRHPLVSTPPLRVLSSQVGVALQASAVWSVGSMLWELVLVRLGDSVVTRADLLRNFGVLFLLGIPLYLLSAVVHYLVLAFEAAHEAERRVLESQVSTREAEVRALRAQLNPHFLFNSLNSINSLVGSDPEGARRMCEGLGDFLRRTLALAARDSVALSEELALVERYLAIEQVRFGERLGVERRVDESALGCRVPPLLLQPLVENAIKHGVSGRLEGGVVRIEARREGARLGIVVENPVDEDAPARAGAGVGLENVRRRLEAFGAEEARLDAVREPGVFRVLLTLPAREKETGGSRG</sequence>
<accession>A0A933W1X0</accession>
<dbReference type="GO" id="GO:0016020">
    <property type="term" value="C:membrane"/>
    <property type="evidence" value="ECO:0007669"/>
    <property type="project" value="InterPro"/>
</dbReference>
<feature type="transmembrane region" description="Helical" evidence="1">
    <location>
        <begin position="82"/>
        <end position="100"/>
    </location>
</feature>
<feature type="domain" description="Signal transduction histidine kinase internal region" evidence="2">
    <location>
        <begin position="162"/>
        <end position="241"/>
    </location>
</feature>
<dbReference type="InterPro" id="IPR036890">
    <property type="entry name" value="HATPase_C_sf"/>
</dbReference>
<feature type="transmembrane region" description="Helical" evidence="1">
    <location>
        <begin position="120"/>
        <end position="142"/>
    </location>
</feature>